<keyword evidence="2" id="KW-1185">Reference proteome</keyword>
<accession>A0ABY9JRU1</accession>
<gene>
    <name evidence="1" type="ORF">P8A20_38495</name>
</gene>
<keyword evidence="1" id="KW-0614">Plasmid</keyword>
<reference evidence="1 2" key="1">
    <citation type="submission" date="2023-03" db="EMBL/GenBank/DDBJ databases">
        <title>Isolation and description of six Streptomyces strains from soil environments, able to metabolize different microbial glucans.</title>
        <authorList>
            <person name="Widen T."/>
            <person name="Larsbrink J."/>
        </authorList>
    </citation>
    <scope>NUCLEOTIDE SEQUENCE [LARGE SCALE GENOMIC DNA]</scope>
    <source>
        <strain evidence="1 2">Alt3</strain>
        <plasmid evidence="1 2">unnamed1</plasmid>
    </source>
</reference>
<protein>
    <submittedName>
        <fullName evidence="1">Uncharacterized protein</fullName>
    </submittedName>
</protein>
<dbReference type="EMBL" id="CP120984">
    <property type="protein sequence ID" value="WLQ69401.1"/>
    <property type="molecule type" value="Genomic_DNA"/>
</dbReference>
<organism evidence="1 2">
    <name type="scientific">Streptomyces glycanivorans</name>
    <dbReference type="NCBI Taxonomy" id="3033808"/>
    <lineage>
        <taxon>Bacteria</taxon>
        <taxon>Bacillati</taxon>
        <taxon>Actinomycetota</taxon>
        <taxon>Actinomycetes</taxon>
        <taxon>Kitasatosporales</taxon>
        <taxon>Streptomycetaceae</taxon>
        <taxon>Streptomyces</taxon>
    </lineage>
</organism>
<name>A0ABY9JRU1_9ACTN</name>
<dbReference type="Proteomes" id="UP001224433">
    <property type="component" value="Plasmid unnamed1"/>
</dbReference>
<evidence type="ECO:0000313" key="2">
    <source>
        <dbReference type="Proteomes" id="UP001224433"/>
    </source>
</evidence>
<evidence type="ECO:0000313" key="1">
    <source>
        <dbReference type="EMBL" id="WLQ69401.1"/>
    </source>
</evidence>
<dbReference type="RefSeq" id="WP_306105465.1">
    <property type="nucleotide sequence ID" value="NZ_CP120984.1"/>
</dbReference>
<sequence>MAANIADYCREWADQGDYERCALGRCPDHDGGDHRALCSGS</sequence>
<geneLocation type="plasmid" evidence="1 2">
    <name>unnamed1</name>
</geneLocation>
<proteinExistence type="predicted"/>